<dbReference type="Gene3D" id="3.30.160.70">
    <property type="entry name" value="Methylated DNA-protein cysteine methyltransferase domain"/>
    <property type="match status" value="1"/>
</dbReference>
<evidence type="ECO:0000256" key="10">
    <source>
        <dbReference type="ARBA" id="ARBA00023204"/>
    </source>
</evidence>
<dbReference type="SUPFAM" id="SSF46689">
    <property type="entry name" value="Homeodomain-like"/>
    <property type="match status" value="1"/>
</dbReference>
<dbReference type="InterPro" id="IPR014048">
    <property type="entry name" value="MethylDNA_cys_MeTrfase_DNA-bd"/>
</dbReference>
<keyword evidence="16" id="KW-1185">Reference proteome</keyword>
<feature type="active site" description="Nucleophile; methyl group acceptor from either O6-methylguanine or O4-methylthymine" evidence="12">
    <location>
        <position position="323"/>
    </location>
</feature>
<comment type="catalytic activity">
    <reaction evidence="1">
        <text>a 4-O-methyl-thymidine in DNA + L-cysteinyl-[protein] = a thymidine in DNA + S-methyl-L-cysteinyl-[protein]</text>
        <dbReference type="Rhea" id="RHEA:53428"/>
        <dbReference type="Rhea" id="RHEA-COMP:10131"/>
        <dbReference type="Rhea" id="RHEA-COMP:10132"/>
        <dbReference type="Rhea" id="RHEA-COMP:13555"/>
        <dbReference type="Rhea" id="RHEA-COMP:13556"/>
        <dbReference type="ChEBI" id="CHEBI:29950"/>
        <dbReference type="ChEBI" id="CHEBI:82612"/>
        <dbReference type="ChEBI" id="CHEBI:137386"/>
        <dbReference type="ChEBI" id="CHEBI:137387"/>
        <dbReference type="EC" id="2.1.1.63"/>
    </reaction>
</comment>
<evidence type="ECO:0000256" key="7">
    <source>
        <dbReference type="ARBA" id="ARBA00023015"/>
    </source>
</evidence>
<dbReference type="EMBL" id="BIFT01000001">
    <property type="protein sequence ID" value="GCE26387.1"/>
    <property type="molecule type" value="Genomic_DNA"/>
</dbReference>
<keyword evidence="10" id="KW-0234">DNA repair</keyword>
<dbReference type="InterPro" id="IPR036631">
    <property type="entry name" value="MGMT_N_sf"/>
</dbReference>
<keyword evidence="4" id="KW-0489">Methyltransferase</keyword>
<protein>
    <recommendedName>
        <fullName evidence="3">methylated-DNA--[protein]-cysteine S-methyltransferase</fullName>
        <ecNumber evidence="3">2.1.1.63</ecNumber>
    </recommendedName>
</protein>
<dbReference type="Pfam" id="PF01035">
    <property type="entry name" value="DNA_binding_1"/>
    <property type="match status" value="1"/>
</dbReference>
<dbReference type="AlphaFoldDB" id="A0A402B4X9"/>
<dbReference type="InterPro" id="IPR036388">
    <property type="entry name" value="WH-like_DNA-bd_sf"/>
</dbReference>
<keyword evidence="6" id="KW-0227">DNA damage</keyword>
<evidence type="ECO:0000256" key="13">
    <source>
        <dbReference type="PIRSR" id="PIRSR000409-3"/>
    </source>
</evidence>
<keyword evidence="9" id="KW-0804">Transcription</keyword>
<comment type="cofactor">
    <cofactor evidence="13">
        <name>Zn(2+)</name>
        <dbReference type="ChEBI" id="CHEBI:29105"/>
    </cofactor>
    <text evidence="13">Binds 1 zinc ion per subunit.</text>
</comment>
<dbReference type="PANTHER" id="PTHR10815">
    <property type="entry name" value="METHYLATED-DNA--PROTEIN-CYSTEINE METHYLTRANSFERASE"/>
    <property type="match status" value="1"/>
</dbReference>
<dbReference type="InterPro" id="IPR016221">
    <property type="entry name" value="Bifunct_regulatory_prot_Ada"/>
</dbReference>
<dbReference type="InterPro" id="IPR036217">
    <property type="entry name" value="MethylDNA_cys_MeTrfase_DNAb"/>
</dbReference>
<evidence type="ECO:0000256" key="2">
    <source>
        <dbReference type="ARBA" id="ARBA00008711"/>
    </source>
</evidence>
<keyword evidence="7" id="KW-0805">Transcription regulation</keyword>
<dbReference type="Gene3D" id="1.10.10.10">
    <property type="entry name" value="Winged helix-like DNA-binding domain superfamily/Winged helix DNA-binding domain"/>
    <property type="match status" value="1"/>
</dbReference>
<dbReference type="PANTHER" id="PTHR10815:SF14">
    <property type="entry name" value="BIFUNCTIONAL TRANSCRIPTIONAL ACTIVATOR_DNA REPAIR ENZYME ADA"/>
    <property type="match status" value="1"/>
</dbReference>
<evidence type="ECO:0000256" key="6">
    <source>
        <dbReference type="ARBA" id="ARBA00022763"/>
    </source>
</evidence>
<evidence type="ECO:0000256" key="9">
    <source>
        <dbReference type="ARBA" id="ARBA00023163"/>
    </source>
</evidence>
<feature type="active site" description="Nucleophile; methyl group acceptor from methylphosphotriester" evidence="12">
    <location>
        <position position="35"/>
    </location>
</feature>
<feature type="binding site" evidence="13">
    <location>
        <position position="39"/>
    </location>
    <ligand>
        <name>Zn(2+)</name>
        <dbReference type="ChEBI" id="CHEBI:29105"/>
    </ligand>
</feature>
<dbReference type="Pfam" id="PF12833">
    <property type="entry name" value="HTH_18"/>
    <property type="match status" value="1"/>
</dbReference>
<feature type="binding site" evidence="13">
    <location>
        <position position="66"/>
    </location>
    <ligand>
        <name>Zn(2+)</name>
        <dbReference type="ChEBI" id="CHEBI:29105"/>
    </ligand>
</feature>
<dbReference type="Proteomes" id="UP000287171">
    <property type="component" value="Unassembled WGS sequence"/>
</dbReference>
<dbReference type="InterPro" id="IPR008332">
    <property type="entry name" value="MethylG_MeTrfase_N"/>
</dbReference>
<organism evidence="15 16">
    <name type="scientific">Dictyobacter alpinus</name>
    <dbReference type="NCBI Taxonomy" id="2014873"/>
    <lineage>
        <taxon>Bacteria</taxon>
        <taxon>Bacillati</taxon>
        <taxon>Chloroflexota</taxon>
        <taxon>Ktedonobacteria</taxon>
        <taxon>Ktedonobacterales</taxon>
        <taxon>Dictyobacteraceae</taxon>
        <taxon>Dictyobacter</taxon>
    </lineage>
</organism>
<evidence type="ECO:0000256" key="11">
    <source>
        <dbReference type="ARBA" id="ARBA00049348"/>
    </source>
</evidence>
<dbReference type="Pfam" id="PF02805">
    <property type="entry name" value="Ada_Zn_binding"/>
    <property type="match status" value="1"/>
</dbReference>
<comment type="caution">
    <text evidence="15">The sequence shown here is derived from an EMBL/GenBank/DDBJ whole genome shotgun (WGS) entry which is preliminary data.</text>
</comment>
<evidence type="ECO:0000256" key="8">
    <source>
        <dbReference type="ARBA" id="ARBA00023159"/>
    </source>
</evidence>
<evidence type="ECO:0000313" key="16">
    <source>
        <dbReference type="Proteomes" id="UP000287171"/>
    </source>
</evidence>
<evidence type="ECO:0000256" key="5">
    <source>
        <dbReference type="ARBA" id="ARBA00022679"/>
    </source>
</evidence>
<evidence type="ECO:0000256" key="3">
    <source>
        <dbReference type="ARBA" id="ARBA00011918"/>
    </source>
</evidence>
<evidence type="ECO:0000256" key="4">
    <source>
        <dbReference type="ARBA" id="ARBA00022603"/>
    </source>
</evidence>
<evidence type="ECO:0000259" key="14">
    <source>
        <dbReference type="PROSITE" id="PS01124"/>
    </source>
</evidence>
<dbReference type="SUPFAM" id="SSF57884">
    <property type="entry name" value="Ada DNA repair protein, N-terminal domain (N-Ada 10)"/>
    <property type="match status" value="1"/>
</dbReference>
<dbReference type="NCBIfam" id="NF011964">
    <property type="entry name" value="PRK15435.1"/>
    <property type="match status" value="1"/>
</dbReference>
<dbReference type="PROSITE" id="PS00374">
    <property type="entry name" value="MGMT"/>
    <property type="match status" value="1"/>
</dbReference>
<feature type="binding site" evidence="13">
    <location>
        <position position="35"/>
    </location>
    <ligand>
        <name>Zn(2+)</name>
        <dbReference type="ChEBI" id="CHEBI:29105"/>
    </ligand>
</feature>
<dbReference type="GO" id="GO:0003908">
    <property type="term" value="F:methylated-DNA-[protein]-cysteine S-methyltransferase activity"/>
    <property type="evidence" value="ECO:0007669"/>
    <property type="project" value="UniProtKB-EC"/>
</dbReference>
<dbReference type="NCBIfam" id="TIGR00589">
    <property type="entry name" value="ogt"/>
    <property type="match status" value="1"/>
</dbReference>
<dbReference type="Gene3D" id="3.40.10.10">
    <property type="entry name" value="DNA Methylphosphotriester Repair Domain"/>
    <property type="match status" value="1"/>
</dbReference>
<keyword evidence="8" id="KW-0010">Activator</keyword>
<dbReference type="SUPFAM" id="SSF53155">
    <property type="entry name" value="Methylated DNA-protein cysteine methyltransferase domain"/>
    <property type="match status" value="1"/>
</dbReference>
<sequence length="354" mass="39968">MKILHDEQRWLAVVERDSNSDGDFVYAVHSTGIYCKPSCPSRKPNRKQVSFFNDAESAESEGYRACRRCQPQLQQSYNAAAEAIVQQVCTYINEHLEERLTLAQLGEEVHMSPYHLQRIFKHNTGITPRQYVDARRMEQFKARLREGEAITAAVYDAGYGSTSRLYERVPTHLGMTPNSYRQGGQDMQIAYTIVTSPLGQLLVAATSKGICAVSLGDNQEELEAGLQQEYAAAQIYQDGSQLQTWVNNILDYLEGERSWNQLNVPIDVQATAFQWRVWEMLRSIPVGETRSYGEIAQSLGDKKKARAVAQACANNPVALIIPCHRVVRGDGETGGYRWGIERKRRLLTQEKTDS</sequence>
<dbReference type="RefSeq" id="WP_126626846.1">
    <property type="nucleotide sequence ID" value="NZ_BIFT01000001.1"/>
</dbReference>
<dbReference type="InterPro" id="IPR009057">
    <property type="entry name" value="Homeodomain-like_sf"/>
</dbReference>
<dbReference type="InterPro" id="IPR035451">
    <property type="entry name" value="Ada-like_dom_sf"/>
</dbReference>
<dbReference type="Pfam" id="PF02870">
    <property type="entry name" value="Methyltransf_1N"/>
    <property type="match status" value="1"/>
</dbReference>
<dbReference type="SUPFAM" id="SSF46767">
    <property type="entry name" value="Methylated DNA-protein cysteine methyltransferase, C-terminal domain"/>
    <property type="match status" value="1"/>
</dbReference>
<dbReference type="OrthoDB" id="9802228at2"/>
<dbReference type="GO" id="GO:0006281">
    <property type="term" value="P:DNA repair"/>
    <property type="evidence" value="ECO:0007669"/>
    <property type="project" value="UniProtKB-KW"/>
</dbReference>
<dbReference type="Gene3D" id="1.10.10.60">
    <property type="entry name" value="Homeodomain-like"/>
    <property type="match status" value="1"/>
</dbReference>
<dbReference type="FunFam" id="1.10.10.10:FF:000214">
    <property type="entry name" value="Methylated-DNA--protein-cysteine methyltransferase"/>
    <property type="match status" value="1"/>
</dbReference>
<dbReference type="CDD" id="cd06445">
    <property type="entry name" value="ATase"/>
    <property type="match status" value="1"/>
</dbReference>
<dbReference type="SMART" id="SM00342">
    <property type="entry name" value="HTH_ARAC"/>
    <property type="match status" value="1"/>
</dbReference>
<dbReference type="InterPro" id="IPR018060">
    <property type="entry name" value="HTH_AraC"/>
</dbReference>
<evidence type="ECO:0000313" key="15">
    <source>
        <dbReference type="EMBL" id="GCE26387.1"/>
    </source>
</evidence>
<comment type="similarity">
    <text evidence="2">Belongs to the MGMT family.</text>
</comment>
<comment type="catalytic activity">
    <reaction evidence="11">
        <text>a 6-O-methyl-2'-deoxyguanosine in DNA + L-cysteinyl-[protein] = S-methyl-L-cysteinyl-[protein] + a 2'-deoxyguanosine in DNA</text>
        <dbReference type="Rhea" id="RHEA:24000"/>
        <dbReference type="Rhea" id="RHEA-COMP:10131"/>
        <dbReference type="Rhea" id="RHEA-COMP:10132"/>
        <dbReference type="Rhea" id="RHEA-COMP:11367"/>
        <dbReference type="Rhea" id="RHEA-COMP:11368"/>
        <dbReference type="ChEBI" id="CHEBI:29950"/>
        <dbReference type="ChEBI" id="CHEBI:82612"/>
        <dbReference type="ChEBI" id="CHEBI:85445"/>
        <dbReference type="ChEBI" id="CHEBI:85448"/>
        <dbReference type="EC" id="2.1.1.63"/>
    </reaction>
</comment>
<dbReference type="GO" id="GO:0032259">
    <property type="term" value="P:methylation"/>
    <property type="evidence" value="ECO:0007669"/>
    <property type="project" value="UniProtKB-KW"/>
</dbReference>
<feature type="binding site" evidence="13">
    <location>
        <position position="69"/>
    </location>
    <ligand>
        <name>Zn(2+)</name>
        <dbReference type="ChEBI" id="CHEBI:29105"/>
    </ligand>
</feature>
<reference evidence="16" key="1">
    <citation type="submission" date="2018-12" db="EMBL/GenBank/DDBJ databases">
        <title>Tengunoibacter tsumagoiensis gen. nov., sp. nov., Dictyobacter kobayashii sp. nov., D. alpinus sp. nov., and D. joshuensis sp. nov. and description of Dictyobacteraceae fam. nov. within the order Ktedonobacterales isolated from Tengu-no-mugimeshi.</title>
        <authorList>
            <person name="Wang C.M."/>
            <person name="Zheng Y."/>
            <person name="Sakai Y."/>
            <person name="Toyoda A."/>
            <person name="Minakuchi Y."/>
            <person name="Abe K."/>
            <person name="Yokota A."/>
            <person name="Yabe S."/>
        </authorList>
    </citation>
    <scope>NUCLEOTIDE SEQUENCE [LARGE SCALE GENOMIC DNA]</scope>
    <source>
        <strain evidence="16">Uno16</strain>
    </source>
</reference>
<feature type="domain" description="HTH araC/xylS-type" evidence="14">
    <location>
        <begin position="86"/>
        <end position="183"/>
    </location>
</feature>
<keyword evidence="13" id="KW-0479">Metal-binding</keyword>
<dbReference type="GO" id="GO:0043565">
    <property type="term" value="F:sequence-specific DNA binding"/>
    <property type="evidence" value="ECO:0007669"/>
    <property type="project" value="InterPro"/>
</dbReference>
<accession>A0A402B4X9</accession>
<proteinExistence type="inferred from homology"/>
<dbReference type="EC" id="2.1.1.63" evidence="3"/>
<gene>
    <name evidence="15" type="primary">ada</name>
    <name evidence="15" type="ORF">KDA_18710</name>
</gene>
<dbReference type="InterPro" id="IPR004026">
    <property type="entry name" value="Ada_DNA_repair_Zn-bd"/>
</dbReference>
<name>A0A402B4X9_9CHLR</name>
<dbReference type="GO" id="GO:0003700">
    <property type="term" value="F:DNA-binding transcription factor activity"/>
    <property type="evidence" value="ECO:0007669"/>
    <property type="project" value="InterPro"/>
</dbReference>
<keyword evidence="13" id="KW-0862">Zinc</keyword>
<dbReference type="GO" id="GO:0008270">
    <property type="term" value="F:zinc ion binding"/>
    <property type="evidence" value="ECO:0007669"/>
    <property type="project" value="InterPro"/>
</dbReference>
<dbReference type="InterPro" id="IPR001497">
    <property type="entry name" value="MethylDNA_cys_MeTrfase_AS"/>
</dbReference>
<evidence type="ECO:0000256" key="1">
    <source>
        <dbReference type="ARBA" id="ARBA00001286"/>
    </source>
</evidence>
<dbReference type="PROSITE" id="PS01124">
    <property type="entry name" value="HTH_ARAC_FAMILY_2"/>
    <property type="match status" value="1"/>
</dbReference>
<keyword evidence="5" id="KW-0808">Transferase</keyword>
<dbReference type="PIRSF" id="PIRSF000409">
    <property type="entry name" value="Ada"/>
    <property type="match status" value="1"/>
</dbReference>
<evidence type="ECO:0000256" key="12">
    <source>
        <dbReference type="PIRSR" id="PIRSR000409-1"/>
    </source>
</evidence>